<name>A0ACC0KRJ5_CHOFU</name>
<dbReference type="EMBL" id="CM046123">
    <property type="protein sequence ID" value="KAI8439117.1"/>
    <property type="molecule type" value="Genomic_DNA"/>
</dbReference>
<dbReference type="Proteomes" id="UP001064048">
    <property type="component" value="Chromosome 23"/>
</dbReference>
<sequence length="1062" mass="120356">MMETLQKFGLKHHDLPTMLWNVTVLLRILALDVDGRNTNISPFIYLFMAITFAFYFYTYHLSTVWFIFWHGGGALLFNIILFSLGISSLIGVIKLIYMYFNRKVKRRAAIFWLVIIINGIVYATTPLLTPGKHLMEDKQILWGLEPMFESPNYEIAFTAEFFAVFLSVYAPANITGLLIIMVGYTEAQMLALSQELLHLWNDAQNNYQRTLHANLPTGTCSRISSLLTSEPKQFNDPALKKKSSVTSVIFVTEHKDKTINDFIKQRLASIMKMHAININLIKTVENIFQSAIAIEFCLLSGGLIAELLGGLENTYVQVPFALVQVAMDCITGQKLVDANTMFVEAIYDLMMETLQKFGLKHHDLPTMLWNVTVLLRILALDVDGRNTNISPFIYLFMAITFAFYFYTYHLSTVWFIFWHGGGELLFNIILFSLGISSLIGVIKLIYMYFNRKKLQKIVAEYLLCDDSVVPGSRLAENIMMTLRKVKRRAAIFWLVIIINGIVYATTPLLTPGRHLMEDKQILWGLEPMFESPNYEIAFTAEFFAVFLSVYAPANITGLLIIMVGYTEAQMLALSQELLHLWNDAQNNYQRTLQHAKLPTGTCSRISSLLTSEPKQFNDPALKKKSSVTSVIFVTEHKDKTINDFIKQRLVSIMKMHAININLIKTVENIFQSAIAIEFCLLSGGLIAELLGGLENTYVQVPFALVQVAMDCITGQKLVDANTMFVEAIYDSISAILLITTGVCVVCYIYNYQISTLWFVFIRCRETGDVVAAMMVLSTGTTSLIGITKLFYMYLHQEKVQSMVAGYIEYDKSPIAPATTALMTGSMRNVKKRALLFGVFLIGNGFAYNIQPLFKSGRHLMDDDQILYGYSEARLLALSLEIKNLWQDALQYYRDNFDLNYEEDSYDKRAKTELNKYIKLRLFTIQKSHSTNIHLVKSIEDIFRDAIAVEFLLLTLSLIADLLGGLDHTYIIMPFALMQVGVDCFTGQRLMDASLAFAAAVYDCKWENFDASNRKTVQLMLQISQKTLMLSAGGVTALSFGCLMSLMRSVYSAYTALHSSMNY</sequence>
<organism evidence="1 2">
    <name type="scientific">Choristoneura fumiferana</name>
    <name type="common">Spruce budworm moth</name>
    <name type="synonym">Archips fumiferana</name>
    <dbReference type="NCBI Taxonomy" id="7141"/>
    <lineage>
        <taxon>Eukaryota</taxon>
        <taxon>Metazoa</taxon>
        <taxon>Ecdysozoa</taxon>
        <taxon>Arthropoda</taxon>
        <taxon>Hexapoda</taxon>
        <taxon>Insecta</taxon>
        <taxon>Pterygota</taxon>
        <taxon>Neoptera</taxon>
        <taxon>Endopterygota</taxon>
        <taxon>Lepidoptera</taxon>
        <taxon>Glossata</taxon>
        <taxon>Ditrysia</taxon>
        <taxon>Tortricoidea</taxon>
        <taxon>Tortricidae</taxon>
        <taxon>Tortricinae</taxon>
        <taxon>Choristoneura</taxon>
    </lineage>
</organism>
<keyword evidence="2" id="KW-1185">Reference proteome</keyword>
<accession>A0ACC0KRJ5</accession>
<evidence type="ECO:0000313" key="2">
    <source>
        <dbReference type="Proteomes" id="UP001064048"/>
    </source>
</evidence>
<reference evidence="1 2" key="1">
    <citation type="journal article" date="2022" name="Genome Biol. Evol.">
        <title>The Spruce Budworm Genome: Reconstructing the Evolutionary History of Antifreeze Proteins.</title>
        <authorList>
            <person name="Beliveau C."/>
            <person name="Gagne P."/>
            <person name="Picq S."/>
            <person name="Vernygora O."/>
            <person name="Keeling C.I."/>
            <person name="Pinkney K."/>
            <person name="Doucet D."/>
            <person name="Wen F."/>
            <person name="Johnston J.S."/>
            <person name="Maaroufi H."/>
            <person name="Boyle B."/>
            <person name="Laroche J."/>
            <person name="Dewar K."/>
            <person name="Juretic N."/>
            <person name="Blackburn G."/>
            <person name="Nisole A."/>
            <person name="Brunet B."/>
            <person name="Brandao M."/>
            <person name="Lumley L."/>
            <person name="Duan J."/>
            <person name="Quan G."/>
            <person name="Lucarotti C.J."/>
            <person name="Roe A.D."/>
            <person name="Sperling F.A.H."/>
            <person name="Levesque R.C."/>
            <person name="Cusson M."/>
        </authorList>
    </citation>
    <scope>NUCLEOTIDE SEQUENCE [LARGE SCALE GENOMIC DNA]</scope>
    <source>
        <strain evidence="1">Glfc:IPQL:Cfum</strain>
    </source>
</reference>
<comment type="caution">
    <text evidence="1">The sequence shown here is derived from an EMBL/GenBank/DDBJ whole genome shotgun (WGS) entry which is preliminary data.</text>
</comment>
<evidence type="ECO:0000313" key="1">
    <source>
        <dbReference type="EMBL" id="KAI8439117.1"/>
    </source>
</evidence>
<gene>
    <name evidence="1" type="ORF">MSG28_012975</name>
</gene>
<proteinExistence type="predicted"/>
<protein>
    <submittedName>
        <fullName evidence="1">Uncharacterized protein</fullName>
    </submittedName>
</protein>